<gene>
    <name evidence="5" type="ORF">QO002_005079</name>
</gene>
<keyword evidence="3" id="KW-0804">Transcription</keyword>
<accession>A0ABU0BX86</accession>
<evidence type="ECO:0000256" key="2">
    <source>
        <dbReference type="ARBA" id="ARBA00023125"/>
    </source>
</evidence>
<dbReference type="Pfam" id="PF00392">
    <property type="entry name" value="GntR"/>
    <property type="match status" value="1"/>
</dbReference>
<name>A0ABU0BX86_9HYPH</name>
<dbReference type="InterPro" id="IPR000524">
    <property type="entry name" value="Tscrpt_reg_HTH_GntR"/>
</dbReference>
<keyword evidence="2" id="KW-0238">DNA-binding</keyword>
<dbReference type="EMBL" id="JAUSVF010000002">
    <property type="protein sequence ID" value="MDQ0322873.1"/>
    <property type="molecule type" value="Genomic_DNA"/>
</dbReference>
<evidence type="ECO:0000256" key="3">
    <source>
        <dbReference type="ARBA" id="ARBA00023163"/>
    </source>
</evidence>
<dbReference type="InterPro" id="IPR036388">
    <property type="entry name" value="WH-like_DNA-bd_sf"/>
</dbReference>
<evidence type="ECO:0000313" key="6">
    <source>
        <dbReference type="Proteomes" id="UP001230207"/>
    </source>
</evidence>
<reference evidence="5 6" key="1">
    <citation type="submission" date="2023-07" db="EMBL/GenBank/DDBJ databases">
        <title>Genomic Encyclopedia of Type Strains, Phase IV (KMG-IV): sequencing the most valuable type-strain genomes for metagenomic binning, comparative biology and taxonomic classification.</title>
        <authorList>
            <person name="Goeker M."/>
        </authorList>
    </citation>
    <scope>NUCLEOTIDE SEQUENCE [LARGE SCALE GENOMIC DNA]</scope>
    <source>
        <strain evidence="5 6">DSM 1112</strain>
    </source>
</reference>
<comment type="caution">
    <text evidence="5">The sequence shown here is derived from an EMBL/GenBank/DDBJ whole genome shotgun (WGS) entry which is preliminary data.</text>
</comment>
<dbReference type="Proteomes" id="UP001230207">
    <property type="component" value="Unassembled WGS sequence"/>
</dbReference>
<feature type="domain" description="HTH gntR-type" evidence="4">
    <location>
        <begin position="87"/>
        <end position="118"/>
    </location>
</feature>
<evidence type="ECO:0000313" key="5">
    <source>
        <dbReference type="EMBL" id="MDQ0322873.1"/>
    </source>
</evidence>
<dbReference type="Gene3D" id="1.10.10.10">
    <property type="entry name" value="Winged helix-like DNA-binding domain superfamily/Winged helix DNA-binding domain"/>
    <property type="match status" value="1"/>
</dbReference>
<evidence type="ECO:0000259" key="4">
    <source>
        <dbReference type="Pfam" id="PF00392"/>
    </source>
</evidence>
<sequence>MRYVLYRKQLVIRKKFILLWEIDAAAKESSPFGKFLAFRGMIVHGAGRDIDELEDVGRLIWTREITVCGTRTMFSGARKSFSSTCRTAAAQLRELVVAGELPLGEQLSERKLAAAFGVAGQDRGAQDPFVGQAASH</sequence>
<organism evidence="5 6">
    <name type="scientific">Pararhizobium capsulatum DSM 1112</name>
    <dbReference type="NCBI Taxonomy" id="1121113"/>
    <lineage>
        <taxon>Bacteria</taxon>
        <taxon>Pseudomonadati</taxon>
        <taxon>Pseudomonadota</taxon>
        <taxon>Alphaproteobacteria</taxon>
        <taxon>Hyphomicrobiales</taxon>
        <taxon>Rhizobiaceae</taxon>
        <taxon>Rhizobium/Agrobacterium group</taxon>
        <taxon>Pararhizobium</taxon>
    </lineage>
</organism>
<keyword evidence="1" id="KW-0805">Transcription regulation</keyword>
<dbReference type="RefSeq" id="WP_370878578.1">
    <property type="nucleotide sequence ID" value="NZ_JAUSVF010000002.1"/>
</dbReference>
<evidence type="ECO:0000256" key="1">
    <source>
        <dbReference type="ARBA" id="ARBA00023015"/>
    </source>
</evidence>
<protein>
    <recommendedName>
        <fullName evidence="4">HTH gntR-type domain-containing protein</fullName>
    </recommendedName>
</protein>
<keyword evidence="6" id="KW-1185">Reference proteome</keyword>
<proteinExistence type="predicted"/>